<dbReference type="PROSITE" id="PS51257">
    <property type="entry name" value="PROKAR_LIPOPROTEIN"/>
    <property type="match status" value="1"/>
</dbReference>
<keyword evidence="3" id="KW-1185">Reference proteome</keyword>
<sequence>MMRRSIIIAALIVSTQACAAQQPVTNDDIAATRAADITRTYGLSKDKTECLLFDTADKGEYFLVRVRENHTEACGGAAGVSPTLFFLKIRKRDGYTVTTAYDSEQYLPLKTPAKN</sequence>
<dbReference type="EMBL" id="BMHL01000010">
    <property type="protein sequence ID" value="GGC57891.1"/>
    <property type="molecule type" value="Genomic_DNA"/>
</dbReference>
<organism evidence="2 3">
    <name type="scientific">Paraburkholderia caffeinilytica</name>
    <dbReference type="NCBI Taxonomy" id="1761016"/>
    <lineage>
        <taxon>Bacteria</taxon>
        <taxon>Pseudomonadati</taxon>
        <taxon>Pseudomonadota</taxon>
        <taxon>Betaproteobacteria</taxon>
        <taxon>Burkholderiales</taxon>
        <taxon>Burkholderiaceae</taxon>
        <taxon>Paraburkholderia</taxon>
    </lineage>
</organism>
<accession>A0ABQ1N8G1</accession>
<feature type="chain" id="PRO_5045865605" description="Lipoprotein" evidence="1">
    <location>
        <begin position="20"/>
        <end position="115"/>
    </location>
</feature>
<comment type="caution">
    <text evidence="2">The sequence shown here is derived from an EMBL/GenBank/DDBJ whole genome shotgun (WGS) entry which is preliminary data.</text>
</comment>
<feature type="signal peptide" evidence="1">
    <location>
        <begin position="1"/>
        <end position="19"/>
    </location>
</feature>
<dbReference type="Proteomes" id="UP000602004">
    <property type="component" value="Unassembled WGS sequence"/>
</dbReference>
<reference evidence="3" key="1">
    <citation type="journal article" date="2019" name="Int. J. Syst. Evol. Microbiol.">
        <title>The Global Catalogue of Microorganisms (GCM) 10K type strain sequencing project: providing services to taxonomists for standard genome sequencing and annotation.</title>
        <authorList>
            <consortium name="The Broad Institute Genomics Platform"/>
            <consortium name="The Broad Institute Genome Sequencing Center for Infectious Disease"/>
            <person name="Wu L."/>
            <person name="Ma J."/>
        </authorList>
    </citation>
    <scope>NUCLEOTIDE SEQUENCE [LARGE SCALE GENOMIC DNA]</scope>
    <source>
        <strain evidence="3">CGMCC 1.15103</strain>
    </source>
</reference>
<evidence type="ECO:0000313" key="3">
    <source>
        <dbReference type="Proteomes" id="UP000602004"/>
    </source>
</evidence>
<keyword evidence="1" id="KW-0732">Signal</keyword>
<dbReference type="RefSeq" id="WP_115776992.1">
    <property type="nucleotide sequence ID" value="NZ_BMHL01000010.1"/>
</dbReference>
<evidence type="ECO:0000313" key="2">
    <source>
        <dbReference type="EMBL" id="GGC57891.1"/>
    </source>
</evidence>
<evidence type="ECO:0008006" key="4">
    <source>
        <dbReference type="Google" id="ProtNLM"/>
    </source>
</evidence>
<protein>
    <recommendedName>
        <fullName evidence="4">Lipoprotein</fullName>
    </recommendedName>
</protein>
<name>A0ABQ1N8G1_9BURK</name>
<evidence type="ECO:0000256" key="1">
    <source>
        <dbReference type="SAM" id="SignalP"/>
    </source>
</evidence>
<gene>
    <name evidence="2" type="ORF">GCM10011400_51940</name>
</gene>
<proteinExistence type="predicted"/>